<sequence length="475" mass="50119">MVFGMRTPGRAARWGTTTAASAMLASYLVLAGPSSPIPHEPLLPSAGTTYLCSGYASCVQAGYSDAGYGAANGSMYWRMYSGHNCTNYAAYRMIKAGMPNVRPWTGEGNASHWGIFMASITDQTPNVGAIAWWGKYSNGAGSSGHVAYVEKVVSADEIIISEDAWGGTFHWRSVTRASGRWPTGFIHFVDRAPAPPPVTPPPPPTAGVFTQTADPTVNAPLVVNTTVTATAGGWSPAPAENRWRWFADGVRIGDNTSASLPLTPDLLGKKISLRVVARQDGYTTFVSRFYELGPVVLGVVNPTTPPALTGTPALGQVLTATPGAYDHPDAAVGYQWLRNGAPIAGATAPTYQLTPDDVGMPMAVQVTAAKAQYAPNVATLTLPGLVTSPATVALSTRSAHRRAIVRVRVTAAGKLPVTGKVLIRIGSWKREVRLDDGVARVKVRTGRGTKPVRVRYLGSTVVPKAPAVTGSVRVR</sequence>
<dbReference type="Gene3D" id="3.90.1720.10">
    <property type="entry name" value="endopeptidase domain like (from Nostoc punctiforme)"/>
    <property type="match status" value="1"/>
</dbReference>
<dbReference type="Proteomes" id="UP000313231">
    <property type="component" value="Unassembled WGS sequence"/>
</dbReference>
<name>A0A5C4VP15_9ACTN</name>
<reference evidence="2 3" key="1">
    <citation type="journal article" date="2016" name="Int. J. Syst. Evol. Microbiol.">
        <title>Nocardioides albidus sp. nov., an actinobacterium isolated from garden soil.</title>
        <authorList>
            <person name="Singh H."/>
            <person name="Du J."/>
            <person name="Trinh H."/>
            <person name="Won K."/>
            <person name="Yang J.E."/>
            <person name="Yin C."/>
            <person name="Kook M."/>
            <person name="Yi T.H."/>
        </authorList>
    </citation>
    <scope>NUCLEOTIDE SEQUENCE [LARGE SCALE GENOMIC DNA]</scope>
    <source>
        <strain evidence="2 3">CCTCC AB 2015297</strain>
    </source>
</reference>
<proteinExistence type="predicted"/>
<evidence type="ECO:0000313" key="2">
    <source>
        <dbReference type="EMBL" id="TNM37531.1"/>
    </source>
</evidence>
<dbReference type="SUPFAM" id="SSF54001">
    <property type="entry name" value="Cysteine proteinases"/>
    <property type="match status" value="1"/>
</dbReference>
<organism evidence="2 3">
    <name type="scientific">Nocardioides albidus</name>
    <dbReference type="NCBI Taxonomy" id="1517589"/>
    <lineage>
        <taxon>Bacteria</taxon>
        <taxon>Bacillati</taxon>
        <taxon>Actinomycetota</taxon>
        <taxon>Actinomycetes</taxon>
        <taxon>Propionibacteriales</taxon>
        <taxon>Nocardioidaceae</taxon>
        <taxon>Nocardioides</taxon>
    </lineage>
</organism>
<gene>
    <name evidence="2" type="ORF">FHP29_17130</name>
</gene>
<dbReference type="AlphaFoldDB" id="A0A5C4VP15"/>
<evidence type="ECO:0000313" key="3">
    <source>
        <dbReference type="Proteomes" id="UP000313231"/>
    </source>
</evidence>
<dbReference type="InterPro" id="IPR007921">
    <property type="entry name" value="CHAP_dom"/>
</dbReference>
<dbReference type="Pfam" id="PF05257">
    <property type="entry name" value="CHAP"/>
    <property type="match status" value="1"/>
</dbReference>
<evidence type="ECO:0000259" key="1">
    <source>
        <dbReference type="PROSITE" id="PS50911"/>
    </source>
</evidence>
<dbReference type="InterPro" id="IPR038765">
    <property type="entry name" value="Papain-like_cys_pep_sf"/>
</dbReference>
<dbReference type="Gene3D" id="2.60.40.2700">
    <property type="match status" value="1"/>
</dbReference>
<accession>A0A5C4VP15</accession>
<comment type="caution">
    <text evidence="2">The sequence shown here is derived from an EMBL/GenBank/DDBJ whole genome shotgun (WGS) entry which is preliminary data.</text>
</comment>
<keyword evidence="3" id="KW-1185">Reference proteome</keyword>
<dbReference type="PROSITE" id="PS50911">
    <property type="entry name" value="CHAP"/>
    <property type="match status" value="1"/>
</dbReference>
<protein>
    <submittedName>
        <fullName evidence="2">CHAP domain-containing protein</fullName>
    </submittedName>
</protein>
<dbReference type="EMBL" id="VDMP01000026">
    <property type="protein sequence ID" value="TNM37531.1"/>
    <property type="molecule type" value="Genomic_DNA"/>
</dbReference>
<feature type="domain" description="Peptidase C51" evidence="1">
    <location>
        <begin position="60"/>
        <end position="187"/>
    </location>
</feature>